<gene>
    <name evidence="7" type="ORF">ACFFI0_23390</name>
</gene>
<dbReference type="InterPro" id="IPR006140">
    <property type="entry name" value="D-isomer_DH_NAD-bd"/>
</dbReference>
<dbReference type="Pfam" id="PF00389">
    <property type="entry name" value="2-Hacid_dh"/>
    <property type="match status" value="1"/>
</dbReference>
<comment type="similarity">
    <text evidence="1 4">Belongs to the D-isomer specific 2-hydroxyacid dehydrogenase family.</text>
</comment>
<comment type="caution">
    <text evidence="7">The sequence shown here is derived from an EMBL/GenBank/DDBJ whole genome shotgun (WGS) entry which is preliminary data.</text>
</comment>
<evidence type="ECO:0000259" key="5">
    <source>
        <dbReference type="Pfam" id="PF00389"/>
    </source>
</evidence>
<evidence type="ECO:0000313" key="7">
    <source>
        <dbReference type="EMBL" id="MFC0321281.1"/>
    </source>
</evidence>
<name>A0ABV6HRF5_9SPHI</name>
<dbReference type="Proteomes" id="UP001589774">
    <property type="component" value="Unassembled WGS sequence"/>
</dbReference>
<sequence length="324" mass="36697">MAQKDNSFMWRVLVVDDIHGVFLDKLKNTGVICDYRPEITRFEALQILPNYEVLIIRSKFRIDAEVLHVAQRLKCIGRAGAGMDNIDEPLAVEKGIQLLNAPEGNRDAVAEHLIGMLLAMMNNLIRGNVQIREGQWLREANRGFELAGRTVGLIGYGNNGQAMARKLNGFGVKVIAYDKYKTGFSDIYVEEVRMEQMVKQVDVLSLHIPLTRETRNMVNEEYLSQFRKPIFFLNGARGEIVDVNAVLKGIEKGRILGASFDVLPIEGFPALTQSDWYEKLKMNEKVLMSPHVAGWTVESYYKIAAILADKVIEFFHANETKLHI</sequence>
<organism evidence="7 8">
    <name type="scientific">Olivibacter oleidegradans</name>
    <dbReference type="NCBI Taxonomy" id="760123"/>
    <lineage>
        <taxon>Bacteria</taxon>
        <taxon>Pseudomonadati</taxon>
        <taxon>Bacteroidota</taxon>
        <taxon>Sphingobacteriia</taxon>
        <taxon>Sphingobacteriales</taxon>
        <taxon>Sphingobacteriaceae</taxon>
        <taxon>Olivibacter</taxon>
    </lineage>
</organism>
<feature type="domain" description="D-isomer specific 2-hydroxyacid dehydrogenase NAD-binding" evidence="6">
    <location>
        <begin position="114"/>
        <end position="293"/>
    </location>
</feature>
<proteinExistence type="inferred from homology"/>
<dbReference type="RefSeq" id="WP_013663333.1">
    <property type="nucleotide sequence ID" value="NZ_JBHLWO010000004.1"/>
</dbReference>
<accession>A0ABV6HRF5</accession>
<evidence type="ECO:0000256" key="1">
    <source>
        <dbReference type="ARBA" id="ARBA00005854"/>
    </source>
</evidence>
<evidence type="ECO:0000259" key="6">
    <source>
        <dbReference type="Pfam" id="PF02826"/>
    </source>
</evidence>
<dbReference type="Pfam" id="PF02826">
    <property type="entry name" value="2-Hacid_dh_C"/>
    <property type="match status" value="1"/>
</dbReference>
<dbReference type="PANTHER" id="PTHR42789">
    <property type="entry name" value="D-ISOMER SPECIFIC 2-HYDROXYACID DEHYDROGENASE FAMILY PROTEIN (AFU_ORTHOLOGUE AFUA_6G10090)"/>
    <property type="match status" value="1"/>
</dbReference>
<evidence type="ECO:0000256" key="3">
    <source>
        <dbReference type="ARBA" id="ARBA00023027"/>
    </source>
</evidence>
<dbReference type="InterPro" id="IPR006139">
    <property type="entry name" value="D-isomer_2_OHA_DH_cat_dom"/>
</dbReference>
<dbReference type="SUPFAM" id="SSF52283">
    <property type="entry name" value="Formate/glycerate dehydrogenase catalytic domain-like"/>
    <property type="match status" value="1"/>
</dbReference>
<keyword evidence="2 4" id="KW-0560">Oxidoreductase</keyword>
<feature type="domain" description="D-isomer specific 2-hydroxyacid dehydrogenase catalytic" evidence="5">
    <location>
        <begin position="12"/>
        <end position="319"/>
    </location>
</feature>
<dbReference type="InterPro" id="IPR050857">
    <property type="entry name" value="D-2-hydroxyacid_DH"/>
</dbReference>
<keyword evidence="8" id="KW-1185">Reference proteome</keyword>
<dbReference type="PANTHER" id="PTHR42789:SF1">
    <property type="entry name" value="D-ISOMER SPECIFIC 2-HYDROXYACID DEHYDROGENASE FAMILY PROTEIN (AFU_ORTHOLOGUE AFUA_6G10090)"/>
    <property type="match status" value="1"/>
</dbReference>
<evidence type="ECO:0000256" key="2">
    <source>
        <dbReference type="ARBA" id="ARBA00023002"/>
    </source>
</evidence>
<reference evidence="7 8" key="1">
    <citation type="submission" date="2024-09" db="EMBL/GenBank/DDBJ databases">
        <authorList>
            <person name="Sun Q."/>
            <person name="Mori K."/>
        </authorList>
    </citation>
    <scope>NUCLEOTIDE SEQUENCE [LARGE SCALE GENOMIC DNA]</scope>
    <source>
        <strain evidence="7 8">CCM 7765</strain>
    </source>
</reference>
<dbReference type="Gene3D" id="3.40.50.720">
    <property type="entry name" value="NAD(P)-binding Rossmann-like Domain"/>
    <property type="match status" value="2"/>
</dbReference>
<dbReference type="SUPFAM" id="SSF51735">
    <property type="entry name" value="NAD(P)-binding Rossmann-fold domains"/>
    <property type="match status" value="1"/>
</dbReference>
<dbReference type="InterPro" id="IPR036291">
    <property type="entry name" value="NAD(P)-bd_dom_sf"/>
</dbReference>
<evidence type="ECO:0000313" key="8">
    <source>
        <dbReference type="Proteomes" id="UP001589774"/>
    </source>
</evidence>
<keyword evidence="3" id="KW-0520">NAD</keyword>
<evidence type="ECO:0000256" key="4">
    <source>
        <dbReference type="RuleBase" id="RU003719"/>
    </source>
</evidence>
<dbReference type="EMBL" id="JBHLWO010000004">
    <property type="protein sequence ID" value="MFC0321281.1"/>
    <property type="molecule type" value="Genomic_DNA"/>
</dbReference>
<protein>
    <submittedName>
        <fullName evidence="7">NAD(P)-dependent oxidoreductase</fullName>
    </submittedName>
</protein>